<protein>
    <submittedName>
        <fullName evidence="1">Uncharacterized protein</fullName>
    </submittedName>
</protein>
<organism evidence="1 2">
    <name type="scientific">Tritrichomonas foetus</name>
    <dbReference type="NCBI Taxonomy" id="1144522"/>
    <lineage>
        <taxon>Eukaryota</taxon>
        <taxon>Metamonada</taxon>
        <taxon>Parabasalia</taxon>
        <taxon>Tritrichomonadida</taxon>
        <taxon>Tritrichomonadidae</taxon>
        <taxon>Tritrichomonas</taxon>
    </lineage>
</organism>
<dbReference type="SUPFAM" id="SSF48371">
    <property type="entry name" value="ARM repeat"/>
    <property type="match status" value="1"/>
</dbReference>
<reference evidence="1" key="1">
    <citation type="submission" date="2016-10" db="EMBL/GenBank/DDBJ databases">
        <authorList>
            <person name="Benchimol M."/>
            <person name="Almeida L.G."/>
            <person name="Vasconcelos A.T."/>
            <person name="Perreira-Neves A."/>
            <person name="Rosa I.A."/>
            <person name="Tasca T."/>
            <person name="Bogo M.R."/>
            <person name="de Souza W."/>
        </authorList>
    </citation>
    <scope>NUCLEOTIDE SEQUENCE [LARGE SCALE GENOMIC DNA]</scope>
    <source>
        <strain evidence="1">K</strain>
    </source>
</reference>
<dbReference type="AlphaFoldDB" id="A0A1J4KSN9"/>
<dbReference type="Gene3D" id="1.25.10.10">
    <property type="entry name" value="Leucine-rich Repeat Variant"/>
    <property type="match status" value="1"/>
</dbReference>
<dbReference type="VEuPathDB" id="TrichDB:TRFO_17524"/>
<gene>
    <name evidence="1" type="ORF">TRFO_17524</name>
</gene>
<dbReference type="EMBL" id="MLAK01000559">
    <property type="protein sequence ID" value="OHT12678.1"/>
    <property type="molecule type" value="Genomic_DNA"/>
</dbReference>
<sequence>MEKIEKNAIMKPKEIIDIHLNNLILSKKRPSTFEEIGENEGYYDKENIQQQIGLLLGESDFKLVALLDINLAIQCNPKCFKDYFTVEMLQCILPLLHDSQLFDHLIIFLGLLTYYYPQYSLPMANNDFFHFILNLLSSNSINEQYITNCFTLLANILTDIQELPFELDNSFSDVLLNIRKENLCSEYFRLISVLANNPNFSPKESTNFMKIVANCVCDSSFYPFLYCCLENLISFLKGKRAVTASYIILPITKNIINIILKCQDLRIIIKCLELIQISLKTIPDYYLTLIDLDFCDFLKNALEIDNPEVSYLIFQIANAYIRNNPEFGEYEAQILASVDVNSIFEDSSFDIKIEIIDFINRILSFLKYEYLTTISSSTIESICDLINTDNEYHKLKCYDFILLVLMITQNREKVETTVDILLSCDILNQIEEDKLTSNIEIQQKAKDIQNLFTEIGVETET</sequence>
<dbReference type="InterPro" id="IPR011989">
    <property type="entry name" value="ARM-like"/>
</dbReference>
<dbReference type="Proteomes" id="UP000179807">
    <property type="component" value="Unassembled WGS sequence"/>
</dbReference>
<proteinExistence type="predicted"/>
<evidence type="ECO:0000313" key="1">
    <source>
        <dbReference type="EMBL" id="OHT12678.1"/>
    </source>
</evidence>
<keyword evidence="2" id="KW-1185">Reference proteome</keyword>
<dbReference type="GeneID" id="94834341"/>
<dbReference type="RefSeq" id="XP_068365814.1">
    <property type="nucleotide sequence ID" value="XM_068499637.1"/>
</dbReference>
<accession>A0A1J4KSN9</accession>
<name>A0A1J4KSN9_9EUKA</name>
<dbReference type="InterPro" id="IPR016024">
    <property type="entry name" value="ARM-type_fold"/>
</dbReference>
<comment type="caution">
    <text evidence="1">The sequence shown here is derived from an EMBL/GenBank/DDBJ whole genome shotgun (WGS) entry which is preliminary data.</text>
</comment>
<evidence type="ECO:0000313" key="2">
    <source>
        <dbReference type="Proteomes" id="UP000179807"/>
    </source>
</evidence>